<comment type="similarity">
    <text evidence="2">Belongs to the LemA family.</text>
</comment>
<dbReference type="Gene3D" id="1.20.1440.20">
    <property type="entry name" value="LemA-like domain"/>
    <property type="match status" value="1"/>
</dbReference>
<proteinExistence type="inferred from homology"/>
<dbReference type="EMBL" id="JANCMU010000001">
    <property type="protein sequence ID" value="MDG4945001.1"/>
    <property type="molecule type" value="Genomic_DNA"/>
</dbReference>
<dbReference type="InterPro" id="IPR023353">
    <property type="entry name" value="LemA-like_dom_sf"/>
</dbReference>
<keyword evidence="3 6" id="KW-0812">Transmembrane</keyword>
<dbReference type="AlphaFoldDB" id="A0A9X4RTU6"/>
<evidence type="ECO:0000256" key="3">
    <source>
        <dbReference type="ARBA" id="ARBA00022692"/>
    </source>
</evidence>
<dbReference type="InterPro" id="IPR007156">
    <property type="entry name" value="MamQ_LemA"/>
</dbReference>
<evidence type="ECO:0000256" key="1">
    <source>
        <dbReference type="ARBA" id="ARBA00004167"/>
    </source>
</evidence>
<evidence type="ECO:0000256" key="5">
    <source>
        <dbReference type="ARBA" id="ARBA00023136"/>
    </source>
</evidence>
<accession>A0A9X4RTU6</accession>
<sequence length="187" mass="21059">MTTLIILLVLLGVIGFAVMYGVGIYNRLVKLKVLVEEAWSGIDVQLKKRHDLIPNLIETVKGYATHEKETFQNVTEARNQAVAAKTVEQQQAAENKLNSSLMNLFAVAEQYPDLKANTNFMQLQDELTSLEADIEKSRRYYNGTVRDKNILIDTFPSNIVANIFGFVKSAFFELDNVAERAVPKVSF</sequence>
<dbReference type="GO" id="GO:0016020">
    <property type="term" value="C:membrane"/>
    <property type="evidence" value="ECO:0007669"/>
    <property type="project" value="UniProtKB-SubCell"/>
</dbReference>
<dbReference type="RefSeq" id="WP_304416458.1">
    <property type="nucleotide sequence ID" value="NZ_JANAIE010000002.1"/>
</dbReference>
<protein>
    <submittedName>
        <fullName evidence="7">LemA family protein</fullName>
    </submittedName>
</protein>
<feature type="transmembrane region" description="Helical" evidence="6">
    <location>
        <begin position="6"/>
        <end position="25"/>
    </location>
</feature>
<dbReference type="Pfam" id="PF04011">
    <property type="entry name" value="LemA"/>
    <property type="match status" value="1"/>
</dbReference>
<comment type="caution">
    <text evidence="7">The sequence shown here is derived from an EMBL/GenBank/DDBJ whole genome shotgun (WGS) entry which is preliminary data.</text>
</comment>
<comment type="subcellular location">
    <subcellularLocation>
        <location evidence="1">Membrane</location>
        <topology evidence="1">Single-pass membrane protein</topology>
    </subcellularLocation>
</comment>
<evidence type="ECO:0000256" key="6">
    <source>
        <dbReference type="SAM" id="Phobius"/>
    </source>
</evidence>
<evidence type="ECO:0000256" key="4">
    <source>
        <dbReference type="ARBA" id="ARBA00022989"/>
    </source>
</evidence>
<dbReference type="SUPFAM" id="SSF140478">
    <property type="entry name" value="LemA-like"/>
    <property type="match status" value="1"/>
</dbReference>
<evidence type="ECO:0000256" key="2">
    <source>
        <dbReference type="ARBA" id="ARBA00008854"/>
    </source>
</evidence>
<reference evidence="7" key="1">
    <citation type="submission" date="2022-07" db="EMBL/GenBank/DDBJ databases">
        <title>Description and genome-wide analysis of Profundicola chukchiensis gen. nov., sp. nov., marine bacteria isolated from bottom sediments of the Chukchi Sea.</title>
        <authorList>
            <person name="Romanenko L."/>
            <person name="Otstavnykh N."/>
            <person name="Kurilenko V."/>
            <person name="Eremeev V."/>
            <person name="Velansky P."/>
            <person name="Mikhailov V."/>
            <person name="Isaeva M."/>
        </authorList>
    </citation>
    <scope>NUCLEOTIDE SEQUENCE</scope>
    <source>
        <strain evidence="7">KMM 9713</strain>
    </source>
</reference>
<evidence type="ECO:0000313" key="7">
    <source>
        <dbReference type="EMBL" id="MDG4945001.1"/>
    </source>
</evidence>
<keyword evidence="4 6" id="KW-1133">Transmembrane helix</keyword>
<evidence type="ECO:0000313" key="8">
    <source>
        <dbReference type="Proteomes" id="UP001152599"/>
    </source>
</evidence>
<name>A0A9X4RTU6_9FLAO</name>
<dbReference type="PANTHER" id="PTHR34478">
    <property type="entry name" value="PROTEIN LEMA"/>
    <property type="match status" value="1"/>
</dbReference>
<dbReference type="PANTHER" id="PTHR34478:SF1">
    <property type="entry name" value="PROTEIN LEMA"/>
    <property type="match status" value="1"/>
</dbReference>
<gene>
    <name evidence="7" type="ORF">NMK71_01115</name>
</gene>
<keyword evidence="5 6" id="KW-0472">Membrane</keyword>
<keyword evidence="8" id="KW-1185">Reference proteome</keyword>
<dbReference type="Proteomes" id="UP001152599">
    <property type="component" value="Unassembled WGS sequence"/>
</dbReference>
<organism evidence="7 8">
    <name type="scientific">Profundicola chukchiensis</name>
    <dbReference type="NCBI Taxonomy" id="2961959"/>
    <lineage>
        <taxon>Bacteria</taxon>
        <taxon>Pseudomonadati</taxon>
        <taxon>Bacteroidota</taxon>
        <taxon>Flavobacteriia</taxon>
        <taxon>Flavobacteriales</taxon>
        <taxon>Weeksellaceae</taxon>
        <taxon>Profundicola</taxon>
    </lineage>
</organism>